<comment type="caution">
    <text evidence="1">The sequence shown here is derived from an EMBL/GenBank/DDBJ whole genome shotgun (WGS) entry which is preliminary data.</text>
</comment>
<evidence type="ECO:0000313" key="1">
    <source>
        <dbReference type="EMBL" id="KAI5670378.1"/>
    </source>
</evidence>
<protein>
    <submittedName>
        <fullName evidence="1">Uncharacterized protein</fullName>
    </submittedName>
</protein>
<organism evidence="1 2">
    <name type="scientific">Catharanthus roseus</name>
    <name type="common">Madagascar periwinkle</name>
    <name type="synonym">Vinca rosea</name>
    <dbReference type="NCBI Taxonomy" id="4058"/>
    <lineage>
        <taxon>Eukaryota</taxon>
        <taxon>Viridiplantae</taxon>
        <taxon>Streptophyta</taxon>
        <taxon>Embryophyta</taxon>
        <taxon>Tracheophyta</taxon>
        <taxon>Spermatophyta</taxon>
        <taxon>Magnoliopsida</taxon>
        <taxon>eudicotyledons</taxon>
        <taxon>Gunneridae</taxon>
        <taxon>Pentapetalae</taxon>
        <taxon>asterids</taxon>
        <taxon>lamiids</taxon>
        <taxon>Gentianales</taxon>
        <taxon>Apocynaceae</taxon>
        <taxon>Rauvolfioideae</taxon>
        <taxon>Vinceae</taxon>
        <taxon>Catharanthinae</taxon>
        <taxon>Catharanthus</taxon>
    </lineage>
</organism>
<reference evidence="2" key="1">
    <citation type="journal article" date="2023" name="Nat. Plants">
        <title>Single-cell RNA sequencing provides a high-resolution roadmap for understanding the multicellular compartmentation of specialized metabolism.</title>
        <authorList>
            <person name="Sun S."/>
            <person name="Shen X."/>
            <person name="Li Y."/>
            <person name="Li Y."/>
            <person name="Wang S."/>
            <person name="Li R."/>
            <person name="Zhang H."/>
            <person name="Shen G."/>
            <person name="Guo B."/>
            <person name="Wei J."/>
            <person name="Xu J."/>
            <person name="St-Pierre B."/>
            <person name="Chen S."/>
            <person name="Sun C."/>
        </authorList>
    </citation>
    <scope>NUCLEOTIDE SEQUENCE [LARGE SCALE GENOMIC DNA]</scope>
</reference>
<proteinExistence type="predicted"/>
<accession>A0ACC0BCM7</accession>
<dbReference type="EMBL" id="CM044703">
    <property type="protein sequence ID" value="KAI5670378.1"/>
    <property type="molecule type" value="Genomic_DNA"/>
</dbReference>
<dbReference type="Proteomes" id="UP001060085">
    <property type="component" value="Linkage Group LG03"/>
</dbReference>
<evidence type="ECO:0000313" key="2">
    <source>
        <dbReference type="Proteomes" id="UP001060085"/>
    </source>
</evidence>
<keyword evidence="2" id="KW-1185">Reference proteome</keyword>
<name>A0ACC0BCM7_CATRO</name>
<sequence length="327" mass="37094">MENVKTMIPRGYKYKFEPSDEDILYYLRCKINGEALPCENAIREIDLYRVSDPGTLFEGISKEEKSVYIFNKLKKVTENGKRVDRTVLGNRTWKGVDGGRPIFDTQLGGVCKVGEKKNFVFVNKMKTKLGYNMTEFSLGNSTIKDHYVICQIKKQKDKKPRTRSSLPPESPSVVSTSEQDETTVIDQETSKFMPLILQGFNGEKGSESSAAAAEEFWSYQTQQQLQETTDFGWSFSACNTGTLESFQVMQIKKRLLGKQDNAPQDSESSLVSASRVGNSPIVTVFPCDLTVLSFERVFQIIQQLLLIYLRRIGSLFFGHLIRFGEPF</sequence>
<gene>
    <name evidence="1" type="ORF">M9H77_10742</name>
</gene>